<evidence type="ECO:0000259" key="3">
    <source>
        <dbReference type="PROSITE" id="PS50157"/>
    </source>
</evidence>
<name>A0A9W6ZDE6_9STRA</name>
<feature type="compositionally biased region" description="Polar residues" evidence="2">
    <location>
        <begin position="782"/>
        <end position="792"/>
    </location>
</feature>
<accession>A0A9W6ZDE6</accession>
<protein>
    <recommendedName>
        <fullName evidence="3">C2H2-type domain-containing protein</fullName>
    </recommendedName>
</protein>
<feature type="region of interest" description="Disordered" evidence="2">
    <location>
        <begin position="580"/>
        <end position="604"/>
    </location>
</feature>
<feature type="region of interest" description="Disordered" evidence="2">
    <location>
        <begin position="625"/>
        <end position="645"/>
    </location>
</feature>
<dbReference type="InterPro" id="IPR013087">
    <property type="entry name" value="Znf_C2H2_type"/>
</dbReference>
<feature type="region of interest" description="Disordered" evidence="2">
    <location>
        <begin position="460"/>
        <end position="559"/>
    </location>
</feature>
<evidence type="ECO:0000313" key="4">
    <source>
        <dbReference type="EMBL" id="GMH48375.1"/>
    </source>
</evidence>
<organism evidence="4 5">
    <name type="scientific">Triparma retinervis</name>
    <dbReference type="NCBI Taxonomy" id="2557542"/>
    <lineage>
        <taxon>Eukaryota</taxon>
        <taxon>Sar</taxon>
        <taxon>Stramenopiles</taxon>
        <taxon>Ochrophyta</taxon>
        <taxon>Bolidophyceae</taxon>
        <taxon>Parmales</taxon>
        <taxon>Triparmaceae</taxon>
        <taxon>Triparma</taxon>
    </lineage>
</organism>
<evidence type="ECO:0000313" key="5">
    <source>
        <dbReference type="Proteomes" id="UP001165082"/>
    </source>
</evidence>
<gene>
    <name evidence="4" type="ORF">TrRE_jg6124</name>
</gene>
<reference evidence="4" key="1">
    <citation type="submission" date="2022-07" db="EMBL/GenBank/DDBJ databases">
        <title>Genome analysis of Parmales, a sister group of diatoms, reveals the evolutionary specialization of diatoms from phago-mixotrophs to photoautotrophs.</title>
        <authorList>
            <person name="Ban H."/>
            <person name="Sato S."/>
            <person name="Yoshikawa S."/>
            <person name="Kazumasa Y."/>
            <person name="Nakamura Y."/>
            <person name="Ichinomiya M."/>
            <person name="Saitoh K."/>
            <person name="Sato N."/>
            <person name="Blanc-Mathieu R."/>
            <person name="Endo H."/>
            <person name="Kuwata A."/>
            <person name="Ogata H."/>
        </authorList>
    </citation>
    <scope>NUCLEOTIDE SEQUENCE</scope>
</reference>
<feature type="compositionally biased region" description="Basic and acidic residues" evidence="2">
    <location>
        <begin position="631"/>
        <end position="645"/>
    </location>
</feature>
<evidence type="ECO:0000256" key="1">
    <source>
        <dbReference type="PROSITE-ProRule" id="PRU00042"/>
    </source>
</evidence>
<dbReference type="AlphaFoldDB" id="A0A9W6ZDE6"/>
<feature type="region of interest" description="Disordered" evidence="2">
    <location>
        <begin position="1"/>
        <end position="65"/>
    </location>
</feature>
<feature type="compositionally biased region" description="Basic residues" evidence="2">
    <location>
        <begin position="157"/>
        <end position="172"/>
    </location>
</feature>
<dbReference type="OrthoDB" id="6365676at2759"/>
<sequence length="792" mass="89898">MDQIDRSSSSDWESFAPSNDGSRKRQKIAKKATEVRILHSDSSPGPAAEPSRSLNRLDQGTPYNEGEDPAILPFVSLGQVNEQLIKEGKVVFKWPEGMSIGPSRVSKRQAGKDRVNNDSYDNWQVLTWFPCLEVGCGKKFKTHADLKRHQKMASSHKNYKPPVKRKKSRPKANRQELYKEKLPARWQRLTHFQQSKKSGGMKRANDLERRVKGFRIPDAWDVHRDDSSHYLITSLKRPGIDFSSKQRCLDWIRENSPIDFSEVRRERESYLKDYLATFKNLTGTGVGSVQYDDRSSYPFIEFHEAMDNETPAQIAKIYRVPVEALVKKNKEYFVGFSSDSPLERGTQVQINKLEKEPVSVASPSVPRDKQLTCTVPGCSFSAFTVFTFSDHMLRSHGVTDGWLFCPRKGCGFRTLNNRTHRAHLLSAHQYDDEYVECDRVGCRYRTRYVPALRAHLSKCKLPEPLDPGGARGGHTPGAPSKSPVAPSPPPTQFTVSAPQPHITEREVRPQQPRPEPAPPAPIDACTVDGDVIYCMSGVPPSRPPPSPPPPAPSVPAGGRAGYTYRRRTNELTYNLSENRGLLTTRPPRKPPASRVYVDPSSQNREKARRIVTRVIGGLVSRVANMEEEGEGEPRSDFTDEGHTKQRDALEQEGRIISTGGSTKLPNRIVRENEEASVREAELDDNNEKRVTEARKQVEIEIRECSEEAMSKAMEEESRMKEARERAVREEKEIEERERAAREEKEREVQKREKERKREEIERRKEERAKDWRKKGGKGNGHSGVTCSLTSVI</sequence>
<comment type="caution">
    <text evidence="4">The sequence shown here is derived from an EMBL/GenBank/DDBJ whole genome shotgun (WGS) entry which is preliminary data.</text>
</comment>
<dbReference type="PROSITE" id="PS50157">
    <property type="entry name" value="ZINC_FINGER_C2H2_2"/>
    <property type="match status" value="1"/>
</dbReference>
<feature type="region of interest" description="Disordered" evidence="2">
    <location>
        <begin position="671"/>
        <end position="691"/>
    </location>
</feature>
<feature type="region of interest" description="Disordered" evidence="2">
    <location>
        <begin position="708"/>
        <end position="792"/>
    </location>
</feature>
<feature type="domain" description="C2H2-type" evidence="3">
    <location>
        <begin position="129"/>
        <end position="161"/>
    </location>
</feature>
<feature type="compositionally biased region" description="Polar residues" evidence="2">
    <location>
        <begin position="52"/>
        <end position="62"/>
    </location>
</feature>
<proteinExistence type="predicted"/>
<feature type="compositionally biased region" description="Basic and acidic residues" evidence="2">
    <location>
        <begin position="708"/>
        <end position="769"/>
    </location>
</feature>
<feature type="compositionally biased region" description="Polar residues" evidence="2">
    <location>
        <begin position="1"/>
        <end position="20"/>
    </location>
</feature>
<feature type="compositionally biased region" description="Pro residues" evidence="2">
    <location>
        <begin position="511"/>
        <end position="521"/>
    </location>
</feature>
<keyword evidence="1" id="KW-0479">Metal-binding</keyword>
<dbReference type="SMART" id="SM00355">
    <property type="entry name" value="ZnF_C2H2"/>
    <property type="match status" value="4"/>
</dbReference>
<evidence type="ECO:0000256" key="2">
    <source>
        <dbReference type="SAM" id="MobiDB-lite"/>
    </source>
</evidence>
<dbReference type="Proteomes" id="UP001165082">
    <property type="component" value="Unassembled WGS sequence"/>
</dbReference>
<dbReference type="GO" id="GO:0008270">
    <property type="term" value="F:zinc ion binding"/>
    <property type="evidence" value="ECO:0007669"/>
    <property type="project" value="UniProtKB-KW"/>
</dbReference>
<keyword evidence="1" id="KW-0862">Zinc</keyword>
<feature type="compositionally biased region" description="Pro residues" evidence="2">
    <location>
        <begin position="540"/>
        <end position="553"/>
    </location>
</feature>
<keyword evidence="1" id="KW-0863">Zinc-finger</keyword>
<dbReference type="EMBL" id="BRXZ01000602">
    <property type="protein sequence ID" value="GMH48375.1"/>
    <property type="molecule type" value="Genomic_DNA"/>
</dbReference>
<feature type="region of interest" description="Disordered" evidence="2">
    <location>
        <begin position="151"/>
        <end position="174"/>
    </location>
</feature>
<keyword evidence="5" id="KW-1185">Reference proteome</keyword>